<reference evidence="2" key="2">
    <citation type="submission" date="2017-06" db="EMBL/GenBank/DDBJ databases">
        <title>WGS assembly of Brachypodium distachyon.</title>
        <authorList>
            <consortium name="The International Brachypodium Initiative"/>
            <person name="Lucas S."/>
            <person name="Harmon-Smith M."/>
            <person name="Lail K."/>
            <person name="Tice H."/>
            <person name="Grimwood J."/>
            <person name="Bruce D."/>
            <person name="Barry K."/>
            <person name="Shu S."/>
            <person name="Lindquist E."/>
            <person name="Wang M."/>
            <person name="Pitluck S."/>
            <person name="Vogel J.P."/>
            <person name="Garvin D.F."/>
            <person name="Mockler T.C."/>
            <person name="Schmutz J."/>
            <person name="Rokhsar D."/>
            <person name="Bevan M.W."/>
        </authorList>
    </citation>
    <scope>NUCLEOTIDE SEQUENCE</scope>
    <source>
        <strain evidence="2">Bd21</strain>
    </source>
</reference>
<evidence type="ECO:0000313" key="3">
    <source>
        <dbReference type="EnsemblPlants" id="PNT71638"/>
    </source>
</evidence>
<dbReference type="EnsemblPlants" id="PNT71638">
    <property type="protein sequence ID" value="PNT71638"/>
    <property type="gene ID" value="BRADI_2g32906v3"/>
</dbReference>
<evidence type="ECO:0000313" key="2">
    <source>
        <dbReference type="EMBL" id="PNT71638.1"/>
    </source>
</evidence>
<dbReference type="EMBL" id="CM000881">
    <property type="protein sequence ID" value="PNT71638.1"/>
    <property type="molecule type" value="Genomic_DNA"/>
</dbReference>
<dbReference type="Gramene" id="PNT71638">
    <property type="protein sequence ID" value="PNT71638"/>
    <property type="gene ID" value="BRADI_2g32906v3"/>
</dbReference>
<name>A0A2K2DBJ4_BRADI</name>
<keyword evidence="4" id="KW-1185">Reference proteome</keyword>
<dbReference type="AlphaFoldDB" id="A0A2K2DBJ4"/>
<protein>
    <submittedName>
        <fullName evidence="2 3">Uncharacterized protein</fullName>
    </submittedName>
</protein>
<evidence type="ECO:0000313" key="4">
    <source>
        <dbReference type="Proteomes" id="UP000008810"/>
    </source>
</evidence>
<organism evidence="2">
    <name type="scientific">Brachypodium distachyon</name>
    <name type="common">Purple false brome</name>
    <name type="synonym">Trachynia distachya</name>
    <dbReference type="NCBI Taxonomy" id="15368"/>
    <lineage>
        <taxon>Eukaryota</taxon>
        <taxon>Viridiplantae</taxon>
        <taxon>Streptophyta</taxon>
        <taxon>Embryophyta</taxon>
        <taxon>Tracheophyta</taxon>
        <taxon>Spermatophyta</taxon>
        <taxon>Magnoliopsida</taxon>
        <taxon>Liliopsida</taxon>
        <taxon>Poales</taxon>
        <taxon>Poaceae</taxon>
        <taxon>BOP clade</taxon>
        <taxon>Pooideae</taxon>
        <taxon>Stipodae</taxon>
        <taxon>Brachypodieae</taxon>
        <taxon>Brachypodium</taxon>
    </lineage>
</organism>
<feature type="region of interest" description="Disordered" evidence="1">
    <location>
        <begin position="69"/>
        <end position="89"/>
    </location>
</feature>
<dbReference type="Proteomes" id="UP000008810">
    <property type="component" value="Chromosome 2"/>
</dbReference>
<gene>
    <name evidence="2" type="ORF">BRADI_2g32906v3</name>
</gene>
<evidence type="ECO:0000256" key="1">
    <source>
        <dbReference type="SAM" id="MobiDB-lite"/>
    </source>
</evidence>
<reference evidence="3" key="3">
    <citation type="submission" date="2018-08" db="UniProtKB">
        <authorList>
            <consortium name="EnsemblPlants"/>
        </authorList>
    </citation>
    <scope>IDENTIFICATION</scope>
    <source>
        <strain evidence="3">cv. Bd21</strain>
    </source>
</reference>
<accession>A0A2K2DBJ4</accession>
<dbReference type="InParanoid" id="A0A2K2DBJ4"/>
<proteinExistence type="predicted"/>
<sequence length="104" mass="11631">MWREWRRRGFTVGRRLAPLECHSCSAAAAVHCDRERPPFFNSLEPQHHRYLMAISPLLISDLQPSGELALSSTVARQQPPSPSVLRLSVSSLPRSCTRSTSTSC</sequence>
<reference evidence="2 3" key="1">
    <citation type="journal article" date="2010" name="Nature">
        <title>Genome sequencing and analysis of the model grass Brachypodium distachyon.</title>
        <authorList>
            <consortium name="International Brachypodium Initiative"/>
        </authorList>
    </citation>
    <scope>NUCLEOTIDE SEQUENCE [LARGE SCALE GENOMIC DNA]</scope>
    <source>
        <strain evidence="2 3">Bd21</strain>
    </source>
</reference>